<name>A0A261F3F6_9BIFI</name>
<accession>A0A261F3F6</accession>
<dbReference type="EMBL" id="MWWT01000008">
    <property type="protein sequence ID" value="OZG53605.1"/>
    <property type="molecule type" value="Genomic_DNA"/>
</dbReference>
<protein>
    <submittedName>
        <fullName evidence="2">Uncharacterized protein</fullName>
    </submittedName>
</protein>
<dbReference type="Proteomes" id="UP000243657">
    <property type="component" value="Unassembled WGS sequence"/>
</dbReference>
<gene>
    <name evidence="2" type="ORF">ALMA_1170</name>
</gene>
<sequence>MMKIIWAYVRLAMVGVMYLIGFRVAVGAYPNKETAVAGLWILMFLTTGLLLRYLETNELPYKWIVSLGSMFVVAWIIRWFFPI</sequence>
<feature type="transmembrane region" description="Helical" evidence="1">
    <location>
        <begin position="61"/>
        <end position="81"/>
    </location>
</feature>
<reference evidence="2 3" key="1">
    <citation type="journal article" date="2017" name="BMC Genomics">
        <title>Comparative genomic and phylogenomic analyses of the Bifidobacteriaceae family.</title>
        <authorList>
            <person name="Lugli G.A."/>
            <person name="Milani C."/>
            <person name="Turroni F."/>
            <person name="Duranti S."/>
            <person name="Mancabelli L."/>
            <person name="Mangifesta M."/>
            <person name="Ferrario C."/>
            <person name="Modesto M."/>
            <person name="Mattarelli P."/>
            <person name="Jiri K."/>
            <person name="van Sinderen D."/>
            <person name="Ventura M."/>
        </authorList>
    </citation>
    <scope>NUCLEOTIDE SEQUENCE [LARGE SCALE GENOMIC DNA]</scope>
    <source>
        <strain evidence="2 3">DSM 24762</strain>
    </source>
</reference>
<keyword evidence="1" id="KW-0812">Transmembrane</keyword>
<evidence type="ECO:0000313" key="3">
    <source>
        <dbReference type="Proteomes" id="UP000243657"/>
    </source>
</evidence>
<feature type="transmembrane region" description="Helical" evidence="1">
    <location>
        <begin position="7"/>
        <end position="29"/>
    </location>
</feature>
<keyword evidence="3" id="KW-1185">Reference proteome</keyword>
<organism evidence="2 3">
    <name type="scientific">Alloscardovia macacae</name>
    <dbReference type="NCBI Taxonomy" id="1160091"/>
    <lineage>
        <taxon>Bacteria</taxon>
        <taxon>Bacillati</taxon>
        <taxon>Actinomycetota</taxon>
        <taxon>Actinomycetes</taxon>
        <taxon>Bifidobacteriales</taxon>
        <taxon>Bifidobacteriaceae</taxon>
        <taxon>Alloscardovia</taxon>
    </lineage>
</organism>
<keyword evidence="1" id="KW-1133">Transmembrane helix</keyword>
<evidence type="ECO:0000313" key="2">
    <source>
        <dbReference type="EMBL" id="OZG53605.1"/>
    </source>
</evidence>
<comment type="caution">
    <text evidence="2">The sequence shown here is derived from an EMBL/GenBank/DDBJ whole genome shotgun (WGS) entry which is preliminary data.</text>
</comment>
<keyword evidence="1" id="KW-0472">Membrane</keyword>
<dbReference type="RefSeq" id="WP_094726811.1">
    <property type="nucleotide sequence ID" value="NZ_JBHLWS010000009.1"/>
</dbReference>
<proteinExistence type="predicted"/>
<feature type="transmembrane region" description="Helical" evidence="1">
    <location>
        <begin position="35"/>
        <end position="54"/>
    </location>
</feature>
<evidence type="ECO:0000256" key="1">
    <source>
        <dbReference type="SAM" id="Phobius"/>
    </source>
</evidence>
<dbReference type="AlphaFoldDB" id="A0A261F3F6"/>